<keyword evidence="2" id="KW-0732">Signal</keyword>
<protein>
    <recommendedName>
        <fullName evidence="5">Superoxide dismutase</fullName>
    </recommendedName>
</protein>
<evidence type="ECO:0000256" key="1">
    <source>
        <dbReference type="ARBA" id="ARBA00010457"/>
    </source>
</evidence>
<proteinExistence type="inferred from homology"/>
<comment type="similarity">
    <text evidence="1">Belongs to the Cu-Zn superoxide dismutase family.</text>
</comment>
<accession>A0A246BKA0</accession>
<evidence type="ECO:0000256" key="2">
    <source>
        <dbReference type="SAM" id="SignalP"/>
    </source>
</evidence>
<dbReference type="EMBL" id="NHMK01000014">
    <property type="protein sequence ID" value="OWL95719.1"/>
    <property type="molecule type" value="Genomic_DNA"/>
</dbReference>
<evidence type="ECO:0000313" key="3">
    <source>
        <dbReference type="EMBL" id="OWL95719.1"/>
    </source>
</evidence>
<dbReference type="PROSITE" id="PS51257">
    <property type="entry name" value="PROKAR_LIPOPROTEIN"/>
    <property type="match status" value="1"/>
</dbReference>
<evidence type="ECO:0000313" key="4">
    <source>
        <dbReference type="Proteomes" id="UP000197208"/>
    </source>
</evidence>
<name>A0A246BKA0_9DEIO</name>
<dbReference type="SUPFAM" id="SSF49329">
    <property type="entry name" value="Cu,Zn superoxide dismutase-like"/>
    <property type="match status" value="1"/>
</dbReference>
<dbReference type="GO" id="GO:0046872">
    <property type="term" value="F:metal ion binding"/>
    <property type="evidence" value="ECO:0007669"/>
    <property type="project" value="InterPro"/>
</dbReference>
<dbReference type="GO" id="GO:0006801">
    <property type="term" value="P:superoxide metabolic process"/>
    <property type="evidence" value="ECO:0007669"/>
    <property type="project" value="InterPro"/>
</dbReference>
<evidence type="ECO:0008006" key="5">
    <source>
        <dbReference type="Google" id="ProtNLM"/>
    </source>
</evidence>
<dbReference type="OrthoDB" id="70405at2"/>
<organism evidence="3 4">
    <name type="scientific">Deinococcus indicus</name>
    <dbReference type="NCBI Taxonomy" id="223556"/>
    <lineage>
        <taxon>Bacteria</taxon>
        <taxon>Thermotogati</taxon>
        <taxon>Deinococcota</taxon>
        <taxon>Deinococci</taxon>
        <taxon>Deinococcales</taxon>
        <taxon>Deinococcaceae</taxon>
        <taxon>Deinococcus</taxon>
    </lineage>
</organism>
<feature type="signal peptide" evidence="2">
    <location>
        <begin position="1"/>
        <end position="16"/>
    </location>
</feature>
<dbReference type="RefSeq" id="WP_088248619.1">
    <property type="nucleotide sequence ID" value="NZ_BNAM01000006.1"/>
</dbReference>
<keyword evidence="4" id="KW-1185">Reference proteome</keyword>
<feature type="chain" id="PRO_5012128275" description="Superoxide dismutase" evidence="2">
    <location>
        <begin position="17"/>
        <end position="146"/>
    </location>
</feature>
<reference evidence="3 4" key="1">
    <citation type="submission" date="2017-05" db="EMBL/GenBank/DDBJ databases">
        <title>De novo genome assembly of Deniococcus indicus strain DR1.</title>
        <authorList>
            <person name="Chauhan D."/>
            <person name="Yennamalli R.M."/>
            <person name="Priyadarshini R."/>
        </authorList>
    </citation>
    <scope>NUCLEOTIDE SEQUENCE [LARGE SCALE GENOMIC DNA]</scope>
    <source>
        <strain evidence="3 4">DR1</strain>
    </source>
</reference>
<comment type="caution">
    <text evidence="3">The sequence shown here is derived from an EMBL/GenBank/DDBJ whole genome shotgun (WGS) entry which is preliminary data.</text>
</comment>
<dbReference type="InterPro" id="IPR036423">
    <property type="entry name" value="SOD-like_Cu/Zn_dom_sf"/>
</dbReference>
<dbReference type="Proteomes" id="UP000197208">
    <property type="component" value="Unassembled WGS sequence"/>
</dbReference>
<gene>
    <name evidence="3" type="ORF">CBQ26_10590</name>
</gene>
<sequence>MKKRALLALVGTVALAACNQAPDVSGKSVTKNFTDQKLTGYTAPSGTAVFVDLTGGDRRTTLTVKGLKPNTDYLAHYHKMGTASTTDACKSNGDVVGGMIGMTTKSNASGDLTIKGFQMTADLKDAKYINVHEANALANVPVCAPL</sequence>
<dbReference type="AlphaFoldDB" id="A0A246BKA0"/>